<dbReference type="GO" id="GO:0060320">
    <property type="term" value="P:rejection of self pollen"/>
    <property type="evidence" value="ECO:0007669"/>
    <property type="project" value="UniProtKB-KW"/>
</dbReference>
<evidence type="ECO:0000256" key="5">
    <source>
        <dbReference type="ARBA" id="ARBA00022729"/>
    </source>
</evidence>
<feature type="chain" id="PRO_5043594485" description="S-protein homolog" evidence="6">
    <location>
        <begin position="28"/>
        <end position="177"/>
    </location>
</feature>
<feature type="signal peptide" evidence="6">
    <location>
        <begin position="1"/>
        <end position="27"/>
    </location>
</feature>
<dbReference type="Proteomes" id="UP000836841">
    <property type="component" value="Chromosome 2"/>
</dbReference>
<dbReference type="GO" id="GO:0005576">
    <property type="term" value="C:extracellular region"/>
    <property type="evidence" value="ECO:0007669"/>
    <property type="project" value="UniProtKB-SubCell"/>
</dbReference>
<dbReference type="AlphaFoldDB" id="A0AAU9RJ84"/>
<evidence type="ECO:0008006" key="9">
    <source>
        <dbReference type="Google" id="ProtNLM"/>
    </source>
</evidence>
<evidence type="ECO:0000256" key="3">
    <source>
        <dbReference type="ARBA" id="ARBA00022471"/>
    </source>
</evidence>
<protein>
    <recommendedName>
        <fullName evidence="9">S-protein homolog</fullName>
    </recommendedName>
</protein>
<sequence>MRGEDSFANKAIVWCLVLQVIIFQGNSIEVGDVSFTLMMKNEMFGLHRPLVVYRCKSSEKSLRWHESYPKSEFTWDFEVPPFGTGLVIHRCQFLSSQGTADVEIETLSMTSTLCGGHLCKYVIRPNATSYRLTTTTTKVFRREVEEISCSRRRCELEEEEELSKMDRSELEEENKSE</sequence>
<keyword evidence="8" id="KW-1185">Reference proteome</keyword>
<evidence type="ECO:0000256" key="2">
    <source>
        <dbReference type="ARBA" id="ARBA00005581"/>
    </source>
</evidence>
<evidence type="ECO:0000256" key="4">
    <source>
        <dbReference type="ARBA" id="ARBA00022525"/>
    </source>
</evidence>
<accession>A0AAU9RJ84</accession>
<keyword evidence="5 6" id="KW-0732">Signal</keyword>
<proteinExistence type="inferred from homology"/>
<evidence type="ECO:0000313" key="8">
    <source>
        <dbReference type="Proteomes" id="UP000836841"/>
    </source>
</evidence>
<comment type="subcellular location">
    <subcellularLocation>
        <location evidence="1">Secreted</location>
    </subcellularLocation>
</comment>
<dbReference type="InterPro" id="IPR010264">
    <property type="entry name" value="Self-incomp_S1"/>
</dbReference>
<dbReference type="Pfam" id="PF05938">
    <property type="entry name" value="Self-incomp_S1"/>
    <property type="match status" value="1"/>
</dbReference>
<evidence type="ECO:0000256" key="6">
    <source>
        <dbReference type="SAM" id="SignalP"/>
    </source>
</evidence>
<evidence type="ECO:0000313" key="7">
    <source>
        <dbReference type="EMBL" id="CAH2044456.1"/>
    </source>
</evidence>
<evidence type="ECO:0000256" key="1">
    <source>
        <dbReference type="ARBA" id="ARBA00004613"/>
    </source>
</evidence>
<comment type="similarity">
    <text evidence="2">Belongs to the plant self-incompatibility (S1) protein family.</text>
</comment>
<name>A0AAU9RJ84_THLAR</name>
<keyword evidence="4" id="KW-0964">Secreted</keyword>
<organism evidence="7 8">
    <name type="scientific">Thlaspi arvense</name>
    <name type="common">Field penny-cress</name>
    <dbReference type="NCBI Taxonomy" id="13288"/>
    <lineage>
        <taxon>Eukaryota</taxon>
        <taxon>Viridiplantae</taxon>
        <taxon>Streptophyta</taxon>
        <taxon>Embryophyta</taxon>
        <taxon>Tracheophyta</taxon>
        <taxon>Spermatophyta</taxon>
        <taxon>Magnoliopsida</taxon>
        <taxon>eudicotyledons</taxon>
        <taxon>Gunneridae</taxon>
        <taxon>Pentapetalae</taxon>
        <taxon>rosids</taxon>
        <taxon>malvids</taxon>
        <taxon>Brassicales</taxon>
        <taxon>Brassicaceae</taxon>
        <taxon>Thlaspideae</taxon>
        <taxon>Thlaspi</taxon>
    </lineage>
</organism>
<gene>
    <name evidence="7" type="ORF">TAV2_LOCUS6509</name>
</gene>
<keyword evidence="3" id="KW-0713">Self-incompatibility</keyword>
<dbReference type="EMBL" id="OU466858">
    <property type="protein sequence ID" value="CAH2044456.1"/>
    <property type="molecule type" value="Genomic_DNA"/>
</dbReference>
<reference evidence="7 8" key="1">
    <citation type="submission" date="2022-03" db="EMBL/GenBank/DDBJ databases">
        <authorList>
            <person name="Nunn A."/>
            <person name="Chopra R."/>
            <person name="Nunn A."/>
            <person name="Contreras Garrido A."/>
        </authorList>
    </citation>
    <scope>NUCLEOTIDE SEQUENCE [LARGE SCALE GENOMIC DNA]</scope>
</reference>